<dbReference type="EMBL" id="BMZG01000016">
    <property type="protein sequence ID" value="GHA79641.1"/>
    <property type="molecule type" value="Genomic_DNA"/>
</dbReference>
<keyword evidence="1 3" id="KW-0489">Methyltransferase</keyword>
<dbReference type="PANTHER" id="PTHR43542">
    <property type="entry name" value="METHYLTRANSFERASE"/>
    <property type="match status" value="1"/>
</dbReference>
<evidence type="ECO:0000256" key="1">
    <source>
        <dbReference type="ARBA" id="ARBA00022603"/>
    </source>
</evidence>
<dbReference type="Proteomes" id="UP000614287">
    <property type="component" value="Unassembled WGS sequence"/>
</dbReference>
<dbReference type="CDD" id="cd02440">
    <property type="entry name" value="AdoMet_MTases"/>
    <property type="match status" value="1"/>
</dbReference>
<dbReference type="GO" id="GO:0031167">
    <property type="term" value="P:rRNA methylation"/>
    <property type="evidence" value="ECO:0007669"/>
    <property type="project" value="InterPro"/>
</dbReference>
<dbReference type="InterPro" id="IPR029063">
    <property type="entry name" value="SAM-dependent_MTases_sf"/>
</dbReference>
<reference evidence="3" key="1">
    <citation type="journal article" date="2014" name="Int. J. Syst. Evol. Microbiol.">
        <title>Complete genome sequence of Corynebacterium casei LMG S-19264T (=DSM 44701T), isolated from a smear-ripened cheese.</title>
        <authorList>
            <consortium name="US DOE Joint Genome Institute (JGI-PGF)"/>
            <person name="Walter F."/>
            <person name="Albersmeier A."/>
            <person name="Kalinowski J."/>
            <person name="Ruckert C."/>
        </authorList>
    </citation>
    <scope>NUCLEOTIDE SEQUENCE</scope>
    <source>
        <strain evidence="3">KCTC 32501</strain>
    </source>
</reference>
<keyword evidence="2" id="KW-0808">Transferase</keyword>
<dbReference type="PANTHER" id="PTHR43542:SF1">
    <property type="entry name" value="METHYLTRANSFERASE"/>
    <property type="match status" value="1"/>
</dbReference>
<dbReference type="GO" id="GO:0003676">
    <property type="term" value="F:nucleic acid binding"/>
    <property type="evidence" value="ECO:0007669"/>
    <property type="project" value="InterPro"/>
</dbReference>
<evidence type="ECO:0000313" key="3">
    <source>
        <dbReference type="EMBL" id="GHA79641.1"/>
    </source>
</evidence>
<proteinExistence type="predicted"/>
<dbReference type="PIRSF" id="PIRSF004553">
    <property type="entry name" value="CHP00095"/>
    <property type="match status" value="1"/>
</dbReference>
<dbReference type="Pfam" id="PF03602">
    <property type="entry name" value="Cons_hypoth95"/>
    <property type="match status" value="1"/>
</dbReference>
<dbReference type="InterPro" id="IPR004398">
    <property type="entry name" value="RNA_MeTrfase_RsmD"/>
</dbReference>
<accession>A0A8J3CM28</accession>
<evidence type="ECO:0000313" key="4">
    <source>
        <dbReference type="Proteomes" id="UP000614287"/>
    </source>
</evidence>
<comment type="caution">
    <text evidence="3">The sequence shown here is derived from an EMBL/GenBank/DDBJ whole genome shotgun (WGS) entry which is preliminary data.</text>
</comment>
<dbReference type="RefSeq" id="WP_189493901.1">
    <property type="nucleotide sequence ID" value="NZ_BMZG01000016.1"/>
</dbReference>
<gene>
    <name evidence="3" type="ORF">GCM10009007_20750</name>
</gene>
<protein>
    <submittedName>
        <fullName evidence="3">Methyltransferase</fullName>
    </submittedName>
</protein>
<dbReference type="NCBIfam" id="TIGR00095">
    <property type="entry name" value="16S rRNA (guanine(966)-N(2))-methyltransferase RsmD"/>
    <property type="match status" value="1"/>
</dbReference>
<organism evidence="3 4">
    <name type="scientific">Formosimonas limnophila</name>
    <dbReference type="NCBI Taxonomy" id="1384487"/>
    <lineage>
        <taxon>Bacteria</taxon>
        <taxon>Pseudomonadati</taxon>
        <taxon>Pseudomonadota</taxon>
        <taxon>Betaproteobacteria</taxon>
        <taxon>Burkholderiales</taxon>
        <taxon>Burkholderiaceae</taxon>
        <taxon>Formosimonas</taxon>
    </lineage>
</organism>
<dbReference type="InterPro" id="IPR002052">
    <property type="entry name" value="DNA_methylase_N6_adenine_CS"/>
</dbReference>
<dbReference type="PROSITE" id="PS00092">
    <property type="entry name" value="N6_MTASE"/>
    <property type="match status" value="1"/>
</dbReference>
<sequence>MNPSTKNSQHPTGQVRIIGGQWRSRRLPVLMADGLRPSSDRVRETVFNWLNHLWGGVWGNKAILDAFAGSGALGLEAASRGAQSVHLVEKSPTIASQLKTNIQTLQASQCHVHAQDALVALPQLTAKSFDLIFCDPPFHQRLLPKILPLVTNLLKNDGLLYIESEKNVALPESSWLLLREGKTAQVRFHVYQKVG</sequence>
<dbReference type="Gene3D" id="3.40.50.150">
    <property type="entry name" value="Vaccinia Virus protein VP39"/>
    <property type="match status" value="1"/>
</dbReference>
<dbReference type="AlphaFoldDB" id="A0A8J3CM28"/>
<dbReference type="GO" id="GO:0008168">
    <property type="term" value="F:methyltransferase activity"/>
    <property type="evidence" value="ECO:0007669"/>
    <property type="project" value="UniProtKB-KW"/>
</dbReference>
<name>A0A8J3CM28_9BURK</name>
<evidence type="ECO:0000256" key="2">
    <source>
        <dbReference type="ARBA" id="ARBA00022679"/>
    </source>
</evidence>
<dbReference type="SUPFAM" id="SSF53335">
    <property type="entry name" value="S-adenosyl-L-methionine-dependent methyltransferases"/>
    <property type="match status" value="1"/>
</dbReference>
<reference evidence="3" key="2">
    <citation type="submission" date="2020-09" db="EMBL/GenBank/DDBJ databases">
        <authorList>
            <person name="Sun Q."/>
            <person name="Kim S."/>
        </authorList>
    </citation>
    <scope>NUCLEOTIDE SEQUENCE</scope>
    <source>
        <strain evidence="3">KCTC 32501</strain>
    </source>
</reference>
<keyword evidence="4" id="KW-1185">Reference proteome</keyword>